<protein>
    <submittedName>
        <fullName evidence="1">Uncharacterized protein</fullName>
    </submittedName>
</protein>
<dbReference type="EMBL" id="RBLG01000001">
    <property type="protein sequence ID" value="RKS55148.1"/>
    <property type="molecule type" value="Genomic_DNA"/>
</dbReference>
<gene>
    <name evidence="1" type="ORF">BC962_0106</name>
</gene>
<accession>A0A495PWG0</accession>
<evidence type="ECO:0000313" key="2">
    <source>
        <dbReference type="Proteomes" id="UP000276282"/>
    </source>
</evidence>
<dbReference type="Proteomes" id="UP000276282">
    <property type="component" value="Unassembled WGS sequence"/>
</dbReference>
<organism evidence="1 2">
    <name type="scientific">Gillisia mitskevichiae</name>
    <dbReference type="NCBI Taxonomy" id="270921"/>
    <lineage>
        <taxon>Bacteria</taxon>
        <taxon>Pseudomonadati</taxon>
        <taxon>Bacteroidota</taxon>
        <taxon>Flavobacteriia</taxon>
        <taxon>Flavobacteriales</taxon>
        <taxon>Flavobacteriaceae</taxon>
        <taxon>Gillisia</taxon>
    </lineage>
</organism>
<comment type="caution">
    <text evidence="1">The sequence shown here is derived from an EMBL/GenBank/DDBJ whole genome shotgun (WGS) entry which is preliminary data.</text>
</comment>
<proteinExistence type="predicted"/>
<evidence type="ECO:0000313" key="1">
    <source>
        <dbReference type="EMBL" id="RKS55148.1"/>
    </source>
</evidence>
<keyword evidence="2" id="KW-1185">Reference proteome</keyword>
<name>A0A495PWG0_9FLAO</name>
<sequence length="48" mass="5255">MLFLSEATELQVFNSALGSTNLSALTFSAFPSNYLNNNLQVNPFDSII</sequence>
<reference evidence="1 2" key="1">
    <citation type="submission" date="2018-10" db="EMBL/GenBank/DDBJ databases">
        <title>Genomic Encyclopedia of Archaeal and Bacterial Type Strains, Phase II (KMG-II): from individual species to whole genera.</title>
        <authorList>
            <person name="Goeker M."/>
        </authorList>
    </citation>
    <scope>NUCLEOTIDE SEQUENCE [LARGE SCALE GENOMIC DNA]</scope>
    <source>
        <strain evidence="1 2">DSM 19839</strain>
    </source>
</reference>
<dbReference type="AlphaFoldDB" id="A0A495PWG0"/>